<evidence type="ECO:0000313" key="2">
    <source>
        <dbReference type="EMBL" id="MEB3963772.1"/>
    </source>
</evidence>
<proteinExistence type="predicted"/>
<accession>A0ABU6CGE0</accession>
<gene>
    <name evidence="2" type="ORF">OKJ48_26555</name>
</gene>
<feature type="domain" description="Coenzyme Q-binding protein COQ10 START" evidence="1">
    <location>
        <begin position="17"/>
        <end position="114"/>
    </location>
</feature>
<keyword evidence="3" id="KW-1185">Reference proteome</keyword>
<dbReference type="Proteomes" id="UP001352223">
    <property type="component" value="Unassembled WGS sequence"/>
</dbReference>
<dbReference type="InterPro" id="IPR005031">
    <property type="entry name" value="COQ10_START"/>
</dbReference>
<organism evidence="2 3">
    <name type="scientific">Streptomyces kunmingensis</name>
    <dbReference type="NCBI Taxonomy" id="68225"/>
    <lineage>
        <taxon>Bacteria</taxon>
        <taxon>Bacillati</taxon>
        <taxon>Actinomycetota</taxon>
        <taxon>Actinomycetes</taxon>
        <taxon>Kitasatosporales</taxon>
        <taxon>Streptomycetaceae</taxon>
        <taxon>Streptomyces</taxon>
    </lineage>
</organism>
<evidence type="ECO:0000313" key="3">
    <source>
        <dbReference type="Proteomes" id="UP001352223"/>
    </source>
</evidence>
<reference evidence="2 3" key="1">
    <citation type="submission" date="2022-10" db="EMBL/GenBank/DDBJ databases">
        <authorList>
            <person name="Xie J."/>
            <person name="Shen N."/>
        </authorList>
    </citation>
    <scope>NUCLEOTIDE SEQUENCE [LARGE SCALE GENOMIC DNA]</scope>
    <source>
        <strain evidence="2 3">DSM 41681</strain>
    </source>
</reference>
<comment type="caution">
    <text evidence="2">The sequence shown here is derived from an EMBL/GenBank/DDBJ whole genome shotgun (WGS) entry which is preliminary data.</text>
</comment>
<name>A0ABU6CGE0_9ACTN</name>
<dbReference type="EMBL" id="JAOZYB010000284">
    <property type="protein sequence ID" value="MEB3963772.1"/>
    <property type="molecule type" value="Genomic_DNA"/>
</dbReference>
<dbReference type="SUPFAM" id="SSF55961">
    <property type="entry name" value="Bet v1-like"/>
    <property type="match status" value="1"/>
</dbReference>
<protein>
    <submittedName>
        <fullName evidence="2">SRPBCC family protein</fullName>
    </submittedName>
</protein>
<dbReference type="Gene3D" id="3.30.530.20">
    <property type="match status" value="1"/>
</dbReference>
<dbReference type="RefSeq" id="WP_324771500.1">
    <property type="nucleotide sequence ID" value="NZ_BAAATS010000012.1"/>
</dbReference>
<dbReference type="InterPro" id="IPR023393">
    <property type="entry name" value="START-like_dom_sf"/>
</dbReference>
<sequence length="151" mass="17237">MDFQALSRYRFRSVWELPAPPAAVYTVLERADDYPRWWPQVRSVTSLDETSGVAVFRSFLPYQLTVTAREERRDPAAGILEIAMSGDLAGWARWTLTARGSGTRAVYDQEVEVRKALMRRFALLGRPVFVANHAWMMRGGQRGLRAHLQPV</sequence>
<evidence type="ECO:0000259" key="1">
    <source>
        <dbReference type="Pfam" id="PF03364"/>
    </source>
</evidence>
<dbReference type="Pfam" id="PF03364">
    <property type="entry name" value="Polyketide_cyc"/>
    <property type="match status" value="1"/>
</dbReference>